<dbReference type="RefSeq" id="WP_289445171.1">
    <property type="nucleotide sequence ID" value="NZ_JAUCGR010000001.1"/>
</dbReference>
<proteinExistence type="predicted"/>
<evidence type="ECO:0000313" key="2">
    <source>
        <dbReference type="EMBL" id="MDM7830311.1"/>
    </source>
</evidence>
<protein>
    <recommendedName>
        <fullName evidence="4">DUF222 domain-containing protein</fullName>
    </recommendedName>
</protein>
<reference evidence="2 3" key="1">
    <citation type="submission" date="2023-06" db="EMBL/GenBank/DDBJ databases">
        <title>Cellulomonas sp. MW9 Whole genome sequence.</title>
        <authorList>
            <person name="Park S."/>
        </authorList>
    </citation>
    <scope>NUCLEOTIDE SEQUENCE [LARGE SCALE GENOMIC DNA]</scope>
    <source>
        <strain evidence="2 3">MW9</strain>
    </source>
</reference>
<dbReference type="EMBL" id="JAUCGR010000001">
    <property type="protein sequence ID" value="MDM7830311.1"/>
    <property type="molecule type" value="Genomic_DNA"/>
</dbReference>
<comment type="caution">
    <text evidence="2">The sequence shown here is derived from an EMBL/GenBank/DDBJ whole genome shotgun (WGS) entry which is preliminary data.</text>
</comment>
<name>A0ABT7S3W1_9CELL</name>
<accession>A0ABT7S3W1</accession>
<gene>
    <name evidence="2" type="ORF">QRT05_03110</name>
</gene>
<sequence length="242" mass="25341">MQDTTNAAGQVRTYDESDGKPVTFDAAVSIWALAAREALLETAADYHAVLTYPALGERVQSETGVRTTKSVFQWVDEVLARVTAECAARDEPLLSALCVRADGSVGPGYARAVVAATGHRPTDPDEHAAVERLRCHQQFGADIPPGGGEPSRPRTTLVRAATRSRVAGSAARSPRAEGSSTTRPTRTATARPAKRIPGEHASAVSAPVSQPRASTTAAPPAPAVCPTCFTQLPATGRCDNCD</sequence>
<evidence type="ECO:0000256" key="1">
    <source>
        <dbReference type="SAM" id="MobiDB-lite"/>
    </source>
</evidence>
<feature type="region of interest" description="Disordered" evidence="1">
    <location>
        <begin position="160"/>
        <end position="224"/>
    </location>
</feature>
<evidence type="ECO:0000313" key="3">
    <source>
        <dbReference type="Proteomes" id="UP001321453"/>
    </source>
</evidence>
<feature type="compositionally biased region" description="Low complexity" evidence="1">
    <location>
        <begin position="181"/>
        <end position="191"/>
    </location>
</feature>
<keyword evidence="3" id="KW-1185">Reference proteome</keyword>
<dbReference type="Proteomes" id="UP001321453">
    <property type="component" value="Unassembled WGS sequence"/>
</dbReference>
<evidence type="ECO:0008006" key="4">
    <source>
        <dbReference type="Google" id="ProtNLM"/>
    </source>
</evidence>
<organism evidence="2 3">
    <name type="scientific">Cellulomonas edaphi</name>
    <dbReference type="NCBI Taxonomy" id="3053468"/>
    <lineage>
        <taxon>Bacteria</taxon>
        <taxon>Bacillati</taxon>
        <taxon>Actinomycetota</taxon>
        <taxon>Actinomycetes</taxon>
        <taxon>Micrococcales</taxon>
        <taxon>Cellulomonadaceae</taxon>
        <taxon>Cellulomonas</taxon>
    </lineage>
</organism>